<comment type="caution">
    <text evidence="6">The sequence shown here is derived from an EMBL/GenBank/DDBJ whole genome shotgun (WGS) entry which is preliminary data.</text>
</comment>
<dbReference type="SMART" id="SM00116">
    <property type="entry name" value="CBS"/>
    <property type="match status" value="3"/>
</dbReference>
<dbReference type="AlphaFoldDB" id="A0A196SKT2"/>
<proteinExistence type="inferred from homology"/>
<dbReference type="OrthoDB" id="449052at2759"/>
<keyword evidence="3 4" id="KW-0129">CBS domain</keyword>
<dbReference type="InterPro" id="IPR000644">
    <property type="entry name" value="CBS_dom"/>
</dbReference>
<dbReference type="CDD" id="cd02205">
    <property type="entry name" value="CBS_pair_SF"/>
    <property type="match status" value="2"/>
</dbReference>
<dbReference type="Pfam" id="PF00571">
    <property type="entry name" value="CBS"/>
    <property type="match status" value="3"/>
</dbReference>
<dbReference type="PROSITE" id="PS51371">
    <property type="entry name" value="CBS"/>
    <property type="match status" value="3"/>
</dbReference>
<name>A0A196SKT2_BLAHN</name>
<dbReference type="EMBL" id="LXWW01000059">
    <property type="protein sequence ID" value="OAO16802.1"/>
    <property type="molecule type" value="Genomic_DNA"/>
</dbReference>
<evidence type="ECO:0000313" key="7">
    <source>
        <dbReference type="Proteomes" id="UP000078348"/>
    </source>
</evidence>
<feature type="domain" description="CBS" evidence="5">
    <location>
        <begin position="74"/>
        <end position="130"/>
    </location>
</feature>
<keyword evidence="6" id="KW-0418">Kinase</keyword>
<dbReference type="Proteomes" id="UP000078348">
    <property type="component" value="Unassembled WGS sequence"/>
</dbReference>
<evidence type="ECO:0000256" key="4">
    <source>
        <dbReference type="PROSITE-ProRule" id="PRU00703"/>
    </source>
</evidence>
<dbReference type="Gene3D" id="3.10.580.10">
    <property type="entry name" value="CBS-domain"/>
    <property type="match status" value="2"/>
</dbReference>
<sequence length="271" mass="31086">MPICLAFDCLRSQEVAEAIIWNHEKNCFIGIFNSSDLIKAVLMQINMHRHHPDKVNDILLININTYREFQLKNESKQRLLDCQPTTSLIDILHIMSEYKIRRLPVIENNQVLGILTYSSILHHLVSSFDKSAAIYQQTIRELHLGMYKDVISCPASTSVAQALFILESRNISSILVTNEEGRMTTIFQRSDIFKLDIMDMDLLEKPLSAIPALSQKVPHVLCCKQDDNLQYVFDTFASTQLRLLVIVDDQDMPIGIISLVDLLNYFLSYIL</sequence>
<gene>
    <name evidence="6" type="ORF">AV274_1467</name>
</gene>
<dbReference type="InterPro" id="IPR046342">
    <property type="entry name" value="CBS_dom_sf"/>
</dbReference>
<reference evidence="6 7" key="1">
    <citation type="submission" date="2016-05" db="EMBL/GenBank/DDBJ databases">
        <title>Nuclear genome of Blastocystis sp. subtype 1 NandII.</title>
        <authorList>
            <person name="Gentekaki E."/>
            <person name="Curtis B."/>
            <person name="Stairs C."/>
            <person name="Eme L."/>
            <person name="Herman E."/>
            <person name="Klimes V."/>
            <person name="Arias M.C."/>
            <person name="Elias M."/>
            <person name="Hilliou F."/>
            <person name="Klute M."/>
            <person name="Malik S.-B."/>
            <person name="Pightling A."/>
            <person name="Rachubinski R."/>
            <person name="Salas D."/>
            <person name="Schlacht A."/>
            <person name="Suga H."/>
            <person name="Archibald J."/>
            <person name="Ball S.G."/>
            <person name="Clark G."/>
            <person name="Dacks J."/>
            <person name="Van Der Giezen M."/>
            <person name="Tsaousis A."/>
            <person name="Roger A."/>
        </authorList>
    </citation>
    <scope>NUCLEOTIDE SEQUENCE [LARGE SCALE GENOMIC DNA]</scope>
    <source>
        <strain evidence="7">ATCC 50177 / NandII</strain>
    </source>
</reference>
<dbReference type="PANTHER" id="PTHR13780:SF35">
    <property type="entry name" value="LD22662P"/>
    <property type="match status" value="1"/>
</dbReference>
<organism evidence="6 7">
    <name type="scientific">Blastocystis sp. subtype 1 (strain ATCC 50177 / NandII)</name>
    <dbReference type="NCBI Taxonomy" id="478820"/>
    <lineage>
        <taxon>Eukaryota</taxon>
        <taxon>Sar</taxon>
        <taxon>Stramenopiles</taxon>
        <taxon>Bigyra</taxon>
        <taxon>Opalozoa</taxon>
        <taxon>Opalinata</taxon>
        <taxon>Blastocystidae</taxon>
        <taxon>Blastocystis</taxon>
    </lineage>
</organism>
<dbReference type="InterPro" id="IPR050511">
    <property type="entry name" value="AMPK_gamma/SDS23_families"/>
</dbReference>
<dbReference type="SUPFAM" id="SSF54631">
    <property type="entry name" value="CBS-domain pair"/>
    <property type="match status" value="2"/>
</dbReference>
<accession>A0A196SKT2</accession>
<dbReference type="GO" id="GO:0016301">
    <property type="term" value="F:kinase activity"/>
    <property type="evidence" value="ECO:0007669"/>
    <property type="project" value="UniProtKB-KW"/>
</dbReference>
<dbReference type="STRING" id="478820.A0A196SKT2"/>
<evidence type="ECO:0000313" key="6">
    <source>
        <dbReference type="EMBL" id="OAO16802.1"/>
    </source>
</evidence>
<evidence type="ECO:0000256" key="3">
    <source>
        <dbReference type="ARBA" id="ARBA00023122"/>
    </source>
</evidence>
<evidence type="ECO:0000259" key="5">
    <source>
        <dbReference type="PROSITE" id="PS51371"/>
    </source>
</evidence>
<evidence type="ECO:0000256" key="1">
    <source>
        <dbReference type="ARBA" id="ARBA00006750"/>
    </source>
</evidence>
<feature type="domain" description="CBS" evidence="5">
    <location>
        <begin position="146"/>
        <end position="202"/>
    </location>
</feature>
<feature type="domain" description="CBS" evidence="5">
    <location>
        <begin position="216"/>
        <end position="271"/>
    </location>
</feature>
<dbReference type="PANTHER" id="PTHR13780">
    <property type="entry name" value="AMP-ACTIVATED PROTEIN KINASE, GAMMA REGULATORY SUBUNIT"/>
    <property type="match status" value="1"/>
</dbReference>
<comment type="similarity">
    <text evidence="1">Belongs to the 5'-AMP-activated protein kinase gamma subunit family.</text>
</comment>
<evidence type="ECO:0000256" key="2">
    <source>
        <dbReference type="ARBA" id="ARBA00022737"/>
    </source>
</evidence>
<keyword evidence="6" id="KW-0808">Transferase</keyword>
<keyword evidence="7" id="KW-1185">Reference proteome</keyword>
<protein>
    <submittedName>
        <fullName evidence="6">5'-AMP-activated protein kinase subunit gamma</fullName>
    </submittedName>
</protein>
<keyword evidence="2" id="KW-0677">Repeat</keyword>